<dbReference type="InterPro" id="IPR025742">
    <property type="entry name" value="CSTF2_hinge"/>
</dbReference>
<dbReference type="InterPro" id="IPR026896">
    <property type="entry name" value="CSTF_C"/>
</dbReference>
<dbReference type="Gene3D" id="1.10.20.70">
    <property type="entry name" value="Transcription termination and cleavage factor, C-terminal domain"/>
    <property type="match status" value="1"/>
</dbReference>
<dbReference type="Pfam" id="PF14327">
    <property type="entry name" value="CSTF2_hinge"/>
    <property type="match status" value="1"/>
</dbReference>
<dbReference type="SUPFAM" id="SSF54928">
    <property type="entry name" value="RNA-binding domain, RBD"/>
    <property type="match status" value="1"/>
</dbReference>
<dbReference type="InterPro" id="IPR012674">
    <property type="entry name" value="Calycin"/>
</dbReference>
<feature type="compositionally biased region" description="Pro residues" evidence="5">
    <location>
        <begin position="558"/>
        <end position="570"/>
    </location>
</feature>
<dbReference type="FunFam" id="1.25.40.630:FF:000001">
    <property type="entry name" value="Cleavage stimulation factor subunit 2"/>
    <property type="match status" value="1"/>
</dbReference>
<dbReference type="AlphaFoldDB" id="A0AA39HGU1"/>
<dbReference type="GO" id="GO:0003729">
    <property type="term" value="F:mRNA binding"/>
    <property type="evidence" value="ECO:0007669"/>
    <property type="project" value="TreeGrafter"/>
</dbReference>
<comment type="subcellular location">
    <subcellularLocation>
        <location evidence="1">Nucleus</location>
    </subcellularLocation>
</comment>
<evidence type="ECO:0000259" key="6">
    <source>
        <dbReference type="PROSITE" id="PS50102"/>
    </source>
</evidence>
<evidence type="ECO:0000256" key="4">
    <source>
        <dbReference type="PROSITE-ProRule" id="PRU00176"/>
    </source>
</evidence>
<name>A0AA39HGU1_9BILA</name>
<dbReference type="PRINTS" id="PR00178">
    <property type="entry name" value="FATTYACIDBP"/>
</dbReference>
<comment type="caution">
    <text evidence="7">The sequence shown here is derived from an EMBL/GenBank/DDBJ whole genome shotgun (WGS) entry which is preliminary data.</text>
</comment>
<evidence type="ECO:0000256" key="3">
    <source>
        <dbReference type="ARBA" id="ARBA00023242"/>
    </source>
</evidence>
<keyword evidence="3" id="KW-0539">Nucleus</keyword>
<dbReference type="Proteomes" id="UP001175271">
    <property type="component" value="Unassembled WGS sequence"/>
</dbReference>
<dbReference type="InterPro" id="IPR035979">
    <property type="entry name" value="RBD_domain_sf"/>
</dbReference>
<reference evidence="7" key="1">
    <citation type="submission" date="2023-06" db="EMBL/GenBank/DDBJ databases">
        <title>Genomic analysis of the entomopathogenic nematode Steinernema hermaphroditum.</title>
        <authorList>
            <person name="Schwarz E.M."/>
            <person name="Heppert J.K."/>
            <person name="Baniya A."/>
            <person name="Schwartz H.T."/>
            <person name="Tan C.-H."/>
            <person name="Antoshechkin I."/>
            <person name="Sternberg P.W."/>
            <person name="Goodrich-Blair H."/>
            <person name="Dillman A.R."/>
        </authorList>
    </citation>
    <scope>NUCLEOTIDE SEQUENCE</scope>
    <source>
        <strain evidence="7">PS9179</strain>
        <tissue evidence="7">Whole animal</tissue>
    </source>
</reference>
<dbReference type="InterPro" id="IPR000504">
    <property type="entry name" value="RRM_dom"/>
</dbReference>
<evidence type="ECO:0000256" key="1">
    <source>
        <dbReference type="ARBA" id="ARBA00004123"/>
    </source>
</evidence>
<dbReference type="InterPro" id="IPR000463">
    <property type="entry name" value="Fatty_acid-bd"/>
</dbReference>
<feature type="region of interest" description="Disordered" evidence="5">
    <location>
        <begin position="550"/>
        <end position="570"/>
    </location>
</feature>
<dbReference type="FunFam" id="3.30.70.330:FF:001102">
    <property type="entry name" value="Cleavage and Polyadenylation Factor"/>
    <property type="match status" value="1"/>
</dbReference>
<dbReference type="FunFam" id="1.10.20.70:FF:000001">
    <property type="entry name" value="Cleavage stimulation factor subunit 2"/>
    <property type="match status" value="1"/>
</dbReference>
<dbReference type="EMBL" id="JAUCMV010000004">
    <property type="protein sequence ID" value="KAK0404337.1"/>
    <property type="molecule type" value="Genomic_DNA"/>
</dbReference>
<gene>
    <name evidence="7" type="ORF">QR680_017403</name>
</gene>
<feature type="region of interest" description="Disordered" evidence="5">
    <location>
        <begin position="602"/>
        <end position="633"/>
    </location>
</feature>
<dbReference type="InterPro" id="IPR038192">
    <property type="entry name" value="CSTF_C_sf"/>
</dbReference>
<dbReference type="GO" id="GO:0008289">
    <property type="term" value="F:lipid binding"/>
    <property type="evidence" value="ECO:0007669"/>
    <property type="project" value="InterPro"/>
</dbReference>
<dbReference type="PROSITE" id="PS00214">
    <property type="entry name" value="FABP"/>
    <property type="match status" value="1"/>
</dbReference>
<dbReference type="InterPro" id="IPR012677">
    <property type="entry name" value="Nucleotide-bd_a/b_plait_sf"/>
</dbReference>
<dbReference type="CDD" id="cd00742">
    <property type="entry name" value="FABP"/>
    <property type="match status" value="1"/>
</dbReference>
<evidence type="ECO:0000313" key="7">
    <source>
        <dbReference type="EMBL" id="KAK0404337.1"/>
    </source>
</evidence>
<dbReference type="Pfam" id="PF00076">
    <property type="entry name" value="RRM_1"/>
    <property type="match status" value="1"/>
</dbReference>
<accession>A0AA39HGU1</accession>
<dbReference type="GO" id="GO:0031124">
    <property type="term" value="P:mRNA 3'-end processing"/>
    <property type="evidence" value="ECO:0007669"/>
    <property type="project" value="InterPro"/>
</dbReference>
<feature type="domain" description="RRM" evidence="6">
    <location>
        <begin position="355"/>
        <end position="433"/>
    </location>
</feature>
<organism evidence="7 8">
    <name type="scientific">Steinernema hermaphroditum</name>
    <dbReference type="NCBI Taxonomy" id="289476"/>
    <lineage>
        <taxon>Eukaryota</taxon>
        <taxon>Metazoa</taxon>
        <taxon>Ecdysozoa</taxon>
        <taxon>Nematoda</taxon>
        <taxon>Chromadorea</taxon>
        <taxon>Rhabditida</taxon>
        <taxon>Tylenchina</taxon>
        <taxon>Panagrolaimomorpha</taxon>
        <taxon>Strongyloidoidea</taxon>
        <taxon>Steinernematidae</taxon>
        <taxon>Steinernema</taxon>
    </lineage>
</organism>
<dbReference type="CDD" id="cd12398">
    <property type="entry name" value="RRM_CSTF2_RNA15_like"/>
    <property type="match status" value="1"/>
</dbReference>
<protein>
    <recommendedName>
        <fullName evidence="6">RRM domain-containing protein</fullName>
    </recommendedName>
</protein>
<evidence type="ECO:0000313" key="8">
    <source>
        <dbReference type="Proteomes" id="UP001175271"/>
    </source>
</evidence>
<dbReference type="SMART" id="SM00360">
    <property type="entry name" value="RRM"/>
    <property type="match status" value="1"/>
</dbReference>
<evidence type="ECO:0000256" key="5">
    <source>
        <dbReference type="SAM" id="MobiDB-lite"/>
    </source>
</evidence>
<dbReference type="GO" id="GO:0005847">
    <property type="term" value="C:mRNA cleavage and polyadenylation specificity factor complex"/>
    <property type="evidence" value="ECO:0007669"/>
    <property type="project" value="TreeGrafter"/>
</dbReference>
<dbReference type="SUPFAM" id="SSF50814">
    <property type="entry name" value="Lipocalins"/>
    <property type="match status" value="1"/>
</dbReference>
<evidence type="ECO:0000256" key="2">
    <source>
        <dbReference type="ARBA" id="ARBA00022884"/>
    </source>
</evidence>
<dbReference type="Gene3D" id="1.25.40.630">
    <property type="match status" value="1"/>
</dbReference>
<dbReference type="Gene3D" id="3.30.70.330">
    <property type="match status" value="1"/>
</dbReference>
<keyword evidence="8" id="KW-1185">Reference proteome</keyword>
<dbReference type="Gene3D" id="2.40.128.20">
    <property type="match status" value="1"/>
</dbReference>
<sequence>MIHEVDHCVGDASGVLLVHRYGGVSASFLLQHFVSHFMKNGGNVVACCLSDSETFLRTAASKLAIRVEPNRLSCIDLGGFLSTSLNVSGGAVVDYLKERIHLALKNDVKNLVVFDDASCLEAFAGEMWKVYFSRMLLSLKHRMSAGSLIVGAVGEGTVPLWTEFSVRIAPIGTGFSKEISAVVVIEKSGFRNGMPSRTYHACIRDRSAKFFVPGAVRPLFFFGAFKLERSENFDEYLASKGVGFFLRKLIGFSSVTKVFSEGDQADRYNMENRTSKKNLVYKNWSLDQPFEDEGLDGQRHKITFGMANSGELMEHHLRLEIPNDAGETYLYSIDGDYLVLEVEMAKPIVGDRSQRSVFVGNISYEVGEEQLRQVFSQVGQVVNLRMVHDRDTGKPKGYGFCEYVDIQSAEAAIRGLNGYELNGRALRVDSAAGSDRNTEEVQQFQQQMATQQRVEEENPYGAECEPAKAPETITRSVASLPPEQMFELMRQMKECVKNNPNEARNMLMSNPQLGYALLQAQVVMRVIDPQTAIAMLHREPPNIRNTPFHLQTQTAPPSNMPPPAPPVSTGPPNVYPPQGVPLQQPHFAPPQQQPHYVPHMNIPPTTSAMNPVPQAPPPAARPEQPKAPTNEEEQNAQLLMQVLQLSEEQIAALPLEDRQKVLELRNQLRRV</sequence>
<dbReference type="Pfam" id="PF14304">
    <property type="entry name" value="CSTF_C"/>
    <property type="match status" value="1"/>
</dbReference>
<dbReference type="PANTHER" id="PTHR45735">
    <property type="entry name" value="CLEAVAGE STIMULATION FACTOR SUBUNIT 2"/>
    <property type="match status" value="1"/>
</dbReference>
<proteinExistence type="predicted"/>
<dbReference type="PROSITE" id="PS50102">
    <property type="entry name" value="RRM"/>
    <property type="match status" value="1"/>
</dbReference>
<keyword evidence="2 4" id="KW-0694">RNA-binding</keyword>
<dbReference type="PANTHER" id="PTHR45735:SF2">
    <property type="entry name" value="CLEAVAGE STIMULATION FACTOR SUBUNIT 2"/>
    <property type="match status" value="1"/>
</dbReference>